<evidence type="ECO:0000256" key="9">
    <source>
        <dbReference type="ARBA" id="ARBA00023004"/>
    </source>
</evidence>
<protein>
    <recommendedName>
        <fullName evidence="12">CHAT domain-containing protein</fullName>
    </recommendedName>
</protein>
<dbReference type="SUPFAM" id="SSF48264">
    <property type="entry name" value="Cytochrome P450"/>
    <property type="match status" value="1"/>
</dbReference>
<dbReference type="Pfam" id="PF12770">
    <property type="entry name" value="CHAT"/>
    <property type="match status" value="1"/>
</dbReference>
<reference evidence="13" key="1">
    <citation type="submission" date="2020-03" db="EMBL/GenBank/DDBJ databases">
        <title>Draft Genome Sequence of Cylindrodendrum hubeiense.</title>
        <authorList>
            <person name="Buettner E."/>
            <person name="Kellner H."/>
        </authorList>
    </citation>
    <scope>NUCLEOTIDE SEQUENCE</scope>
    <source>
        <strain evidence="13">IHI 201604</strain>
    </source>
</reference>
<evidence type="ECO:0000256" key="11">
    <source>
        <dbReference type="ARBA" id="ARBA00023136"/>
    </source>
</evidence>
<dbReference type="GO" id="GO:0005506">
    <property type="term" value="F:iron ion binding"/>
    <property type="evidence" value="ECO:0007669"/>
    <property type="project" value="InterPro"/>
</dbReference>
<dbReference type="InterPro" id="IPR001128">
    <property type="entry name" value="Cyt_P450"/>
</dbReference>
<dbReference type="InterPro" id="IPR002402">
    <property type="entry name" value="Cyt_P450_E_grp-II"/>
</dbReference>
<proteinExistence type="inferred from homology"/>
<comment type="subcellular location">
    <subcellularLocation>
        <location evidence="2">Membrane</location>
        <topology evidence="2">Single-pass membrane protein</topology>
    </subcellularLocation>
</comment>
<dbReference type="Gene3D" id="1.25.40.10">
    <property type="entry name" value="Tetratricopeptide repeat domain"/>
    <property type="match status" value="1"/>
</dbReference>
<evidence type="ECO:0000256" key="1">
    <source>
        <dbReference type="ARBA" id="ARBA00001971"/>
    </source>
</evidence>
<feature type="domain" description="CHAT" evidence="12">
    <location>
        <begin position="1068"/>
        <end position="1154"/>
    </location>
</feature>
<evidence type="ECO:0000256" key="6">
    <source>
        <dbReference type="ARBA" id="ARBA00022723"/>
    </source>
</evidence>
<comment type="cofactor">
    <cofactor evidence="1">
        <name>heme</name>
        <dbReference type="ChEBI" id="CHEBI:30413"/>
    </cofactor>
</comment>
<evidence type="ECO:0000313" key="14">
    <source>
        <dbReference type="Proteomes" id="UP000722485"/>
    </source>
</evidence>
<dbReference type="Proteomes" id="UP000722485">
    <property type="component" value="Unassembled WGS sequence"/>
</dbReference>
<dbReference type="PANTHER" id="PTHR24287">
    <property type="entry name" value="P450, PUTATIVE (EUROFUNG)-RELATED"/>
    <property type="match status" value="1"/>
</dbReference>
<evidence type="ECO:0000256" key="10">
    <source>
        <dbReference type="ARBA" id="ARBA00023033"/>
    </source>
</evidence>
<gene>
    <name evidence="13" type="ORF">G7Z17_g3862</name>
</gene>
<evidence type="ECO:0000256" key="2">
    <source>
        <dbReference type="ARBA" id="ARBA00004167"/>
    </source>
</evidence>
<evidence type="ECO:0000256" key="5">
    <source>
        <dbReference type="ARBA" id="ARBA00022692"/>
    </source>
</evidence>
<evidence type="ECO:0000256" key="8">
    <source>
        <dbReference type="ARBA" id="ARBA00023002"/>
    </source>
</evidence>
<keyword evidence="6" id="KW-0479">Metal-binding</keyword>
<dbReference type="PRINTS" id="PR00464">
    <property type="entry name" value="EP450II"/>
</dbReference>
<dbReference type="OrthoDB" id="9991317at2759"/>
<evidence type="ECO:0000313" key="13">
    <source>
        <dbReference type="EMBL" id="KAF7553120.1"/>
    </source>
</evidence>
<evidence type="ECO:0000256" key="3">
    <source>
        <dbReference type="ARBA" id="ARBA00010617"/>
    </source>
</evidence>
<dbReference type="Pfam" id="PF00067">
    <property type="entry name" value="p450"/>
    <property type="match status" value="2"/>
</dbReference>
<dbReference type="InterPro" id="IPR032345">
    <property type="entry name" value="PnbB"/>
</dbReference>
<dbReference type="Gene3D" id="1.10.630.10">
    <property type="entry name" value="Cytochrome P450"/>
    <property type="match status" value="2"/>
</dbReference>
<dbReference type="InterPro" id="IPR011990">
    <property type="entry name" value="TPR-like_helical_dom_sf"/>
</dbReference>
<keyword evidence="5" id="KW-0812">Transmembrane</keyword>
<keyword evidence="14" id="KW-1185">Reference proteome</keyword>
<dbReference type="InterPro" id="IPR036396">
    <property type="entry name" value="Cyt_P450_sf"/>
</dbReference>
<evidence type="ECO:0000256" key="7">
    <source>
        <dbReference type="ARBA" id="ARBA00022989"/>
    </source>
</evidence>
<keyword evidence="8" id="KW-0560">Oxidoreductase</keyword>
<dbReference type="PANTHER" id="PTHR24287:SF17">
    <property type="entry name" value="P450, PUTATIVE (EUROFUNG)-RELATED"/>
    <property type="match status" value="1"/>
</dbReference>
<organism evidence="13 14">
    <name type="scientific">Cylindrodendrum hubeiense</name>
    <dbReference type="NCBI Taxonomy" id="595255"/>
    <lineage>
        <taxon>Eukaryota</taxon>
        <taxon>Fungi</taxon>
        <taxon>Dikarya</taxon>
        <taxon>Ascomycota</taxon>
        <taxon>Pezizomycotina</taxon>
        <taxon>Sordariomycetes</taxon>
        <taxon>Hypocreomycetidae</taxon>
        <taxon>Hypocreales</taxon>
        <taxon>Nectriaceae</taxon>
        <taxon>Cylindrodendrum</taxon>
    </lineage>
</organism>
<evidence type="ECO:0000256" key="4">
    <source>
        <dbReference type="ARBA" id="ARBA00022617"/>
    </source>
</evidence>
<dbReference type="EMBL" id="JAANBB010000050">
    <property type="protein sequence ID" value="KAF7553120.1"/>
    <property type="molecule type" value="Genomic_DNA"/>
</dbReference>
<keyword evidence="10" id="KW-0503">Monooxygenase</keyword>
<keyword evidence="7" id="KW-1133">Transmembrane helix</keyword>
<comment type="similarity">
    <text evidence="3">Belongs to the cytochrome P450 family.</text>
</comment>
<dbReference type="GO" id="GO:0016705">
    <property type="term" value="F:oxidoreductase activity, acting on paired donors, with incorporation or reduction of molecular oxygen"/>
    <property type="evidence" value="ECO:0007669"/>
    <property type="project" value="InterPro"/>
</dbReference>
<dbReference type="InterPro" id="IPR024983">
    <property type="entry name" value="CHAT_dom"/>
</dbReference>
<dbReference type="SUPFAM" id="SSF81901">
    <property type="entry name" value="HCP-like"/>
    <property type="match status" value="1"/>
</dbReference>
<dbReference type="GO" id="GO:0016020">
    <property type="term" value="C:membrane"/>
    <property type="evidence" value="ECO:0007669"/>
    <property type="project" value="UniProtKB-SubCell"/>
</dbReference>
<dbReference type="Pfam" id="PF16155">
    <property type="entry name" value="PnbB"/>
    <property type="match status" value="1"/>
</dbReference>
<dbReference type="GO" id="GO:0004497">
    <property type="term" value="F:monooxygenase activity"/>
    <property type="evidence" value="ECO:0007669"/>
    <property type="project" value="UniProtKB-KW"/>
</dbReference>
<keyword evidence="9" id="KW-0408">Iron</keyword>
<comment type="caution">
    <text evidence="13">The sequence shown here is derived from an EMBL/GenBank/DDBJ whole genome shotgun (WGS) entry which is preliminary data.</text>
</comment>
<sequence length="1350" mass="150739">MYLVFNPPVFFLVVALGTVACVLIRRFSIRRQFARDHGCKPGARCFSNDPFLGLDTIPETIRVFRQHKILEASCERFREYGNTFTVKELHRRAIVTVEPENIKTILSLNFTHYGISHRLEPFKPLLGEGIFDTDGDHWAASRSLIRPSFTINQVADLTSFEDLIQDLFSLLPRDGRTVVDLQDLFFRYTIDSATEFLFGQSVGSLKETQPEHDFAGAFHYAQKAIITRSLRLHPVVPRNEREALRDTVLPIGGGKDGLSPVLVPKGTIVAYNVYAMHRRTDIYGPDAEEFRPERWEDRKLQPRWAYLPFNGGPCICIGQRYALTEVGYVIVRMAQEFRVLESRDAGPWEESLTLTLCSRNGTKDRIQYSPVYHGTEVAAIFGIMSDIEDIQAERVALDAMLSDDPGRASRLSKLGFHVYASWVLYVRTRELGVIEENIKVQREAINAIPESNPKRIAYYHNLASPLSARFEATGAISNLDEALGICRVVVEQTDESNPLRLEYLGNLSIGLSLRYETLGEIKDLEEAIETVQKAIDVTDEGSRERSTQLGNYASMLGDRYLRTGAMSDLQEAIQVQQTVCDRVRDDDVYIDRATCLSNLGIHLSRRYRRIGTADDLTNAIQAGRQACNMTPDGDPLRAKYLSNLAILLKHEYFRREDLKDLEEAVRVQRTAVRAARKGHPDLVASLQNLGGLLITRHKSTGEMDDLEEALQAGLQVVNLTPENHSNRGAVLSTLAVQLGAKYSNTALITDIDEAIRFGEQALDATAQSHPERGNRLVNQGQKYGDRFWKTKAPSDLNSAILNFESALYGPCVFDITRIEAGKEVLQYFAAIPDWTRAYKAAKTAMDLVPKLISQSTNNADKQDVLVQIYGLSSDAAAVALSAGKGALAALNFLEQGRGMMASSIEETRSEALDLQTKHPELAARFHQLRTQLGSSAMIMGQADTWEQGQEMPPAAHTSLASEVAIKSKDLDNLLNEIRKKPGFEDFLTVPAESKIKSAALLGPIIIVNASFRGDAIIVDTNQVKSVSLPRLRIQDVKAKIEEGTGSSQNLEWLWEVIAEPVLNALEDWEKSPLTVSTLLDVNIQQYSPFLAYLSACGTGQIKYEKFLDENIHLVSAFQLAGFRHVIGTLWEVDDKISVDMAKIVYEGISRCEMADESIPWYKGTLGIKPTALDLLQWPTAQKFVDRCNKFLHEVEDLTPGKELEAKLNKDYGPGNPYFDDFCSYIRQGLEEGWVAQTELDGRKYRRGRIAPPTAETRYFSITTVFMASEEEYTGQYHSHPYGEINCVIQLDSKAELMGMQGWQGAGWTSPGPGTHHYPQVRGGALVALFFLPAGRISYNANPGDPQPASV</sequence>
<name>A0A9P5LAE7_9HYPO</name>
<evidence type="ECO:0000259" key="12">
    <source>
        <dbReference type="Pfam" id="PF12770"/>
    </source>
</evidence>
<keyword evidence="11" id="KW-0472">Membrane</keyword>
<dbReference type="InterPro" id="IPR047146">
    <property type="entry name" value="Cyt_P450_E_CYP52_fungi"/>
</dbReference>
<accession>A0A9P5LAE7</accession>
<dbReference type="GO" id="GO:0020037">
    <property type="term" value="F:heme binding"/>
    <property type="evidence" value="ECO:0007669"/>
    <property type="project" value="InterPro"/>
</dbReference>
<keyword evidence="4" id="KW-0349">Heme</keyword>